<evidence type="ECO:0000256" key="2">
    <source>
        <dbReference type="ARBA" id="ARBA00006997"/>
    </source>
</evidence>
<dbReference type="RefSeq" id="WP_065014032.1">
    <property type="nucleotide sequence ID" value="NZ_LZKJ01000080.1"/>
</dbReference>
<dbReference type="GO" id="GO:0008652">
    <property type="term" value="P:amino acid biosynthetic process"/>
    <property type="evidence" value="ECO:0007669"/>
    <property type="project" value="UniProtKB-KW"/>
</dbReference>
<comment type="caution">
    <text evidence="13">The sequence shown here is derived from an EMBL/GenBank/DDBJ whole genome shotgun (WGS) entry which is preliminary data.</text>
</comment>
<feature type="binding site" evidence="11">
    <location>
        <begin position="12"/>
        <end position="17"/>
    </location>
    <ligand>
        <name>ATP</name>
        <dbReference type="ChEBI" id="CHEBI:30616"/>
    </ligand>
</feature>
<dbReference type="PANTHER" id="PTHR21087:SF16">
    <property type="entry name" value="SHIKIMATE KINASE 1, CHLOROPLASTIC"/>
    <property type="match status" value="1"/>
</dbReference>
<dbReference type="UniPathway" id="UPA00053">
    <property type="reaction ID" value="UER00088"/>
</dbReference>
<evidence type="ECO:0000256" key="12">
    <source>
        <dbReference type="SAM" id="MobiDB-lite"/>
    </source>
</evidence>
<keyword evidence="5 11" id="KW-0808">Transferase</keyword>
<dbReference type="GO" id="GO:0005524">
    <property type="term" value="F:ATP binding"/>
    <property type="evidence" value="ECO:0007669"/>
    <property type="project" value="UniProtKB-UniRule"/>
</dbReference>
<evidence type="ECO:0000256" key="8">
    <source>
        <dbReference type="ARBA" id="ARBA00022840"/>
    </source>
</evidence>
<feature type="binding site" evidence="11">
    <location>
        <position position="80"/>
    </location>
    <ligand>
        <name>substrate</name>
    </ligand>
</feature>
<protein>
    <recommendedName>
        <fullName evidence="3 11">Shikimate kinase</fullName>
        <shortName evidence="11">SK</shortName>
        <ecNumber evidence="3 11">2.7.1.71</ecNumber>
    </recommendedName>
</protein>
<dbReference type="GO" id="GO:0000287">
    <property type="term" value="F:magnesium ion binding"/>
    <property type="evidence" value="ECO:0007669"/>
    <property type="project" value="UniProtKB-UniRule"/>
</dbReference>
<comment type="function">
    <text evidence="11">Catalyzes the specific phosphorylation of the 3-hydroxyl group of shikimic acid using ATP as a cosubstrate.</text>
</comment>
<comment type="pathway">
    <text evidence="1 11">Metabolic intermediate biosynthesis; chorismate biosynthesis; chorismate from D-erythrose 4-phosphate and phosphoenolpyruvate: step 5/7.</text>
</comment>
<comment type="cofactor">
    <cofactor evidence="11">
        <name>Mg(2+)</name>
        <dbReference type="ChEBI" id="CHEBI:18420"/>
    </cofactor>
    <text evidence="11">Binds 1 Mg(2+) ion per subunit.</text>
</comment>
<evidence type="ECO:0000256" key="7">
    <source>
        <dbReference type="ARBA" id="ARBA00022777"/>
    </source>
</evidence>
<feature type="compositionally biased region" description="Low complexity" evidence="12">
    <location>
        <begin position="208"/>
        <end position="221"/>
    </location>
</feature>
<dbReference type="GO" id="GO:0009423">
    <property type="term" value="P:chorismate biosynthetic process"/>
    <property type="evidence" value="ECO:0007669"/>
    <property type="project" value="UniProtKB-UniRule"/>
</dbReference>
<keyword evidence="11" id="KW-0963">Cytoplasm</keyword>
<comment type="catalytic activity">
    <reaction evidence="10 11">
        <text>shikimate + ATP = 3-phosphoshikimate + ADP + H(+)</text>
        <dbReference type="Rhea" id="RHEA:13121"/>
        <dbReference type="ChEBI" id="CHEBI:15378"/>
        <dbReference type="ChEBI" id="CHEBI:30616"/>
        <dbReference type="ChEBI" id="CHEBI:36208"/>
        <dbReference type="ChEBI" id="CHEBI:145989"/>
        <dbReference type="ChEBI" id="CHEBI:456216"/>
        <dbReference type="EC" id="2.7.1.71"/>
    </reaction>
</comment>
<dbReference type="EC" id="2.7.1.71" evidence="3 11"/>
<evidence type="ECO:0000256" key="1">
    <source>
        <dbReference type="ARBA" id="ARBA00004842"/>
    </source>
</evidence>
<gene>
    <name evidence="11" type="primary">aroK</name>
    <name evidence="13" type="ORF">A5707_18450</name>
</gene>
<keyword evidence="7 11" id="KW-0418">Kinase</keyword>
<dbReference type="InterPro" id="IPR031322">
    <property type="entry name" value="Shikimate/glucono_kinase"/>
</dbReference>
<dbReference type="GO" id="GO:0009073">
    <property type="term" value="P:aromatic amino acid family biosynthetic process"/>
    <property type="evidence" value="ECO:0007669"/>
    <property type="project" value="UniProtKB-KW"/>
</dbReference>
<dbReference type="InterPro" id="IPR027417">
    <property type="entry name" value="P-loop_NTPase"/>
</dbReference>
<evidence type="ECO:0000256" key="5">
    <source>
        <dbReference type="ARBA" id="ARBA00022679"/>
    </source>
</evidence>
<dbReference type="HAMAP" id="MF_00109">
    <property type="entry name" value="Shikimate_kinase"/>
    <property type="match status" value="1"/>
</dbReference>
<accession>A0A1A2ZBP9</accession>
<comment type="similarity">
    <text evidence="2 11">Belongs to the shikimate kinase family.</text>
</comment>
<dbReference type="CDD" id="cd00464">
    <property type="entry name" value="SK"/>
    <property type="match status" value="1"/>
</dbReference>
<dbReference type="GO" id="GO:0004765">
    <property type="term" value="F:shikimate kinase activity"/>
    <property type="evidence" value="ECO:0007669"/>
    <property type="project" value="UniProtKB-UniRule"/>
</dbReference>
<dbReference type="SUPFAM" id="SSF52540">
    <property type="entry name" value="P-loop containing nucleoside triphosphate hydrolases"/>
    <property type="match status" value="1"/>
</dbReference>
<feature type="binding site" evidence="11">
    <location>
        <position position="153"/>
    </location>
    <ligand>
        <name>ATP</name>
        <dbReference type="ChEBI" id="CHEBI:30616"/>
    </ligand>
</feature>
<comment type="subunit">
    <text evidence="11">Monomer.</text>
</comment>
<keyword evidence="4 11" id="KW-0028">Amino-acid biosynthesis</keyword>
<dbReference type="PANTHER" id="PTHR21087">
    <property type="entry name" value="SHIKIMATE KINASE"/>
    <property type="match status" value="1"/>
</dbReference>
<keyword evidence="9 11" id="KW-0057">Aromatic amino acid biosynthesis</keyword>
<dbReference type="Pfam" id="PF01202">
    <property type="entry name" value="SKI"/>
    <property type="match status" value="1"/>
</dbReference>
<dbReference type="InterPro" id="IPR000623">
    <property type="entry name" value="Shikimate_kinase/TSH1"/>
</dbReference>
<keyword evidence="11" id="KW-0460">Magnesium</keyword>
<dbReference type="PROSITE" id="PS01128">
    <property type="entry name" value="SHIKIMATE_KINASE"/>
    <property type="match status" value="1"/>
</dbReference>
<dbReference type="Gene3D" id="3.40.50.300">
    <property type="entry name" value="P-loop containing nucleotide triphosphate hydrolases"/>
    <property type="match status" value="1"/>
</dbReference>
<evidence type="ECO:0000313" key="14">
    <source>
        <dbReference type="Proteomes" id="UP000093592"/>
    </source>
</evidence>
<keyword evidence="11" id="KW-0479">Metal-binding</keyword>
<dbReference type="PRINTS" id="PR01100">
    <property type="entry name" value="SHIKIMTKNASE"/>
</dbReference>
<evidence type="ECO:0000256" key="6">
    <source>
        <dbReference type="ARBA" id="ARBA00022741"/>
    </source>
</evidence>
<keyword evidence="8 11" id="KW-0067">ATP-binding</keyword>
<feature type="binding site" evidence="11">
    <location>
        <position position="136"/>
    </location>
    <ligand>
        <name>substrate</name>
    </ligand>
</feature>
<feature type="region of interest" description="Disordered" evidence="12">
    <location>
        <begin position="172"/>
        <end position="221"/>
    </location>
</feature>
<proteinExistence type="inferred from homology"/>
<sequence length="221" mass="23430">MAPRAVLVGLPGSGKSTIGRRLARALGVELLDTDAAIEQQTGRSIADIFATDGEAEFRRIEEQVIRQALADHDGVLSLGGGAVTTPGVREALAGHTVVFLEITAAEGVRRTGGNTVRPLLAGPDRAEKFRALMSQRIPLYRRVATIRVNTNRRNPGAVVNYIVSRLDGAGAAGRARRRSPWRRTAPATLQESPDTAPDKPTPPPTPATPAALAARRAGARK</sequence>
<reference evidence="14" key="1">
    <citation type="submission" date="2016-06" db="EMBL/GenBank/DDBJ databases">
        <authorList>
            <person name="Sutton G."/>
            <person name="Brinkac L."/>
            <person name="Sanka R."/>
            <person name="Adams M."/>
            <person name="Lau E."/>
            <person name="Sam S."/>
            <person name="Sreng N."/>
            <person name="Him V."/>
            <person name="Kerleguer A."/>
            <person name="Cheng S."/>
        </authorList>
    </citation>
    <scope>NUCLEOTIDE SEQUENCE [LARGE SCALE GENOMIC DNA]</scope>
    <source>
        <strain evidence="14">E861</strain>
    </source>
</reference>
<dbReference type="Proteomes" id="UP000093592">
    <property type="component" value="Unassembled WGS sequence"/>
</dbReference>
<evidence type="ECO:0000256" key="10">
    <source>
        <dbReference type="ARBA" id="ARBA00048567"/>
    </source>
</evidence>
<evidence type="ECO:0000256" key="3">
    <source>
        <dbReference type="ARBA" id="ARBA00012154"/>
    </source>
</evidence>
<evidence type="ECO:0000256" key="9">
    <source>
        <dbReference type="ARBA" id="ARBA00023141"/>
    </source>
</evidence>
<feature type="binding site" evidence="11">
    <location>
        <position position="58"/>
    </location>
    <ligand>
        <name>substrate</name>
    </ligand>
</feature>
<feature type="binding site" evidence="11">
    <location>
        <position position="16"/>
    </location>
    <ligand>
        <name>Mg(2+)</name>
        <dbReference type="ChEBI" id="CHEBI:18420"/>
    </ligand>
</feature>
<evidence type="ECO:0000313" key="13">
    <source>
        <dbReference type="EMBL" id="OBI48094.1"/>
    </source>
</evidence>
<dbReference type="EMBL" id="LZKJ01000080">
    <property type="protein sequence ID" value="OBI48094.1"/>
    <property type="molecule type" value="Genomic_DNA"/>
</dbReference>
<evidence type="ECO:0000256" key="4">
    <source>
        <dbReference type="ARBA" id="ARBA00022605"/>
    </source>
</evidence>
<dbReference type="OrthoDB" id="9800332at2"/>
<dbReference type="InterPro" id="IPR023000">
    <property type="entry name" value="Shikimate_kinase_CS"/>
</dbReference>
<keyword evidence="6 11" id="KW-0547">Nucleotide-binding</keyword>
<organism evidence="13 14">
    <name type="scientific">Mycobacterium kyorinense</name>
    <dbReference type="NCBI Taxonomy" id="487514"/>
    <lineage>
        <taxon>Bacteria</taxon>
        <taxon>Bacillati</taxon>
        <taxon>Actinomycetota</taxon>
        <taxon>Actinomycetes</taxon>
        <taxon>Mycobacteriales</taxon>
        <taxon>Mycobacteriaceae</taxon>
        <taxon>Mycobacterium</taxon>
    </lineage>
</organism>
<evidence type="ECO:0000256" key="11">
    <source>
        <dbReference type="HAMAP-Rule" id="MF_00109"/>
    </source>
</evidence>
<dbReference type="AlphaFoldDB" id="A0A1A2ZBP9"/>
<comment type="subcellular location">
    <subcellularLocation>
        <location evidence="11">Cytoplasm</location>
    </subcellularLocation>
</comment>
<name>A0A1A2ZBP9_9MYCO</name>
<feature type="binding site" evidence="11">
    <location>
        <position position="117"/>
    </location>
    <ligand>
        <name>ATP</name>
        <dbReference type="ChEBI" id="CHEBI:30616"/>
    </ligand>
</feature>
<dbReference type="GO" id="GO:0005829">
    <property type="term" value="C:cytosol"/>
    <property type="evidence" value="ECO:0007669"/>
    <property type="project" value="TreeGrafter"/>
</dbReference>
<feature type="binding site" evidence="11">
    <location>
        <position position="34"/>
    </location>
    <ligand>
        <name>substrate</name>
    </ligand>
</feature>